<keyword evidence="2" id="KW-1185">Reference proteome</keyword>
<dbReference type="Proteomes" id="UP000789831">
    <property type="component" value="Unassembled WGS sequence"/>
</dbReference>
<protein>
    <submittedName>
        <fullName evidence="1">2217_t:CDS:1</fullName>
    </submittedName>
</protein>
<reference evidence="1" key="1">
    <citation type="submission" date="2021-06" db="EMBL/GenBank/DDBJ databases">
        <authorList>
            <person name="Kallberg Y."/>
            <person name="Tangrot J."/>
            <person name="Rosling A."/>
        </authorList>
    </citation>
    <scope>NUCLEOTIDE SEQUENCE</scope>
    <source>
        <strain evidence="1">MT106</strain>
    </source>
</reference>
<dbReference type="EMBL" id="CAJVPL010000288">
    <property type="protein sequence ID" value="CAG8479232.1"/>
    <property type="molecule type" value="Genomic_DNA"/>
</dbReference>
<name>A0A9N8W6S0_9GLOM</name>
<dbReference type="AlphaFoldDB" id="A0A9N8W6S0"/>
<proteinExistence type="predicted"/>
<gene>
    <name evidence="1" type="ORF">AGERDE_LOCUS3147</name>
</gene>
<accession>A0A9N8W6S0</accession>
<evidence type="ECO:0000313" key="2">
    <source>
        <dbReference type="Proteomes" id="UP000789831"/>
    </source>
</evidence>
<organism evidence="1 2">
    <name type="scientific">Ambispora gerdemannii</name>
    <dbReference type="NCBI Taxonomy" id="144530"/>
    <lineage>
        <taxon>Eukaryota</taxon>
        <taxon>Fungi</taxon>
        <taxon>Fungi incertae sedis</taxon>
        <taxon>Mucoromycota</taxon>
        <taxon>Glomeromycotina</taxon>
        <taxon>Glomeromycetes</taxon>
        <taxon>Archaeosporales</taxon>
        <taxon>Ambisporaceae</taxon>
        <taxon>Ambispora</taxon>
    </lineage>
</organism>
<evidence type="ECO:0000313" key="1">
    <source>
        <dbReference type="EMBL" id="CAG8479232.1"/>
    </source>
</evidence>
<sequence>MGYCVKSAGLSRHLYLAQLVVKSHKISGTDKELYQNESGFLS</sequence>
<comment type="caution">
    <text evidence="1">The sequence shown here is derived from an EMBL/GenBank/DDBJ whole genome shotgun (WGS) entry which is preliminary data.</text>
</comment>